<evidence type="ECO:0000313" key="1">
    <source>
        <dbReference type="EMBL" id="MCO5725521.1"/>
    </source>
</evidence>
<gene>
    <name evidence="1" type="ORF">NG653_11690</name>
</gene>
<organism evidence="1 2">
    <name type="scientific">Robiginitalea marina</name>
    <dbReference type="NCBI Taxonomy" id="2954105"/>
    <lineage>
        <taxon>Bacteria</taxon>
        <taxon>Pseudomonadati</taxon>
        <taxon>Bacteroidota</taxon>
        <taxon>Flavobacteriia</taxon>
        <taxon>Flavobacteriales</taxon>
        <taxon>Flavobacteriaceae</taxon>
        <taxon>Robiginitalea</taxon>
    </lineage>
</organism>
<protein>
    <recommendedName>
        <fullName evidence="3">DUF4468 domain-containing protein</fullName>
    </recommendedName>
</protein>
<evidence type="ECO:0000313" key="2">
    <source>
        <dbReference type="Proteomes" id="UP001206312"/>
    </source>
</evidence>
<sequence length="227" mass="26916">MDKYLRQIVWILMLLIFPVASFAQKDVTQFLDIPVDGYKLEMIEKLKSRGFTIMEGNEDILEGEFNGRDVNLFIGTNNNKVWRIVVRDKYPSDEINIKIRFNTLIQQFANSSRYSIQSDSLISKFIIPEDEDITYEMKVNNKRYDAMFYQKAIKSDSLTFEIEKLVAQEERNDEDFEKVNDLILERAQVQMNALNKQVWFMIKENYGEYRIMIFYENAFNEANGKDL</sequence>
<reference evidence="1 2" key="1">
    <citation type="submission" date="2022-06" db="EMBL/GenBank/DDBJ databases">
        <authorList>
            <person name="Xuan X."/>
        </authorList>
    </citation>
    <scope>NUCLEOTIDE SEQUENCE [LARGE SCALE GENOMIC DNA]</scope>
    <source>
        <strain evidence="1 2">2V75</strain>
    </source>
</reference>
<evidence type="ECO:0008006" key="3">
    <source>
        <dbReference type="Google" id="ProtNLM"/>
    </source>
</evidence>
<dbReference type="RefSeq" id="WP_252741894.1">
    <property type="nucleotide sequence ID" value="NZ_JAMXIB010000010.1"/>
</dbReference>
<dbReference type="EMBL" id="JAMXIB010000010">
    <property type="protein sequence ID" value="MCO5725521.1"/>
    <property type="molecule type" value="Genomic_DNA"/>
</dbReference>
<keyword evidence="2" id="KW-1185">Reference proteome</keyword>
<comment type="caution">
    <text evidence="1">The sequence shown here is derived from an EMBL/GenBank/DDBJ whole genome shotgun (WGS) entry which is preliminary data.</text>
</comment>
<accession>A0ABT1AZP5</accession>
<name>A0ABT1AZP5_9FLAO</name>
<dbReference type="Proteomes" id="UP001206312">
    <property type="component" value="Unassembled WGS sequence"/>
</dbReference>
<proteinExistence type="predicted"/>